<keyword evidence="3" id="KW-1185">Reference proteome</keyword>
<dbReference type="eggNOG" id="ENOG502SX9C">
    <property type="taxonomic scope" value="Eukaryota"/>
</dbReference>
<dbReference type="PANTHER" id="PTHR43736">
    <property type="entry name" value="ADP-RIBOSE PYROPHOSPHATASE"/>
    <property type="match status" value="1"/>
</dbReference>
<sequence>MSGATFVLTLDAILTYLYKLEEKIKNMLKQQLGNYNPENQEEIDAKTRILEFLDTREQPFSREQKDGHITGSAFLLNSDSTKFLLMHHAKLDKWLQPGGHCDGETDVLSVALREAKEESGISNIEPVSREIFDLDVHLIPENAHEAAHYHYDVRFLLKTIYNDLFDKNSESKALKWMDFSSYQSEGMILDSSVVRMIDKFVKMM</sequence>
<dbReference type="HOGENOM" id="CLU_101758_1_0_1"/>
<dbReference type="AlphaFoldDB" id="T1IML6"/>
<dbReference type="EnsemblMetazoa" id="SMAR002225-RA">
    <property type="protein sequence ID" value="SMAR002225-PA"/>
    <property type="gene ID" value="SMAR002225"/>
</dbReference>
<dbReference type="Proteomes" id="UP000014500">
    <property type="component" value="Unassembled WGS sequence"/>
</dbReference>
<evidence type="ECO:0000313" key="2">
    <source>
        <dbReference type="EnsemblMetazoa" id="SMAR002225-PA"/>
    </source>
</evidence>
<dbReference type="Pfam" id="PF00293">
    <property type="entry name" value="NUDIX"/>
    <property type="match status" value="1"/>
</dbReference>
<evidence type="ECO:0000259" key="1">
    <source>
        <dbReference type="PROSITE" id="PS51462"/>
    </source>
</evidence>
<dbReference type="STRING" id="126957.T1IML6"/>
<dbReference type="InterPro" id="IPR015797">
    <property type="entry name" value="NUDIX_hydrolase-like_dom_sf"/>
</dbReference>
<protein>
    <recommendedName>
        <fullName evidence="1">Nudix hydrolase domain-containing protein</fullName>
    </recommendedName>
</protein>
<dbReference type="EMBL" id="JH431071">
    <property type="status" value="NOT_ANNOTATED_CDS"/>
    <property type="molecule type" value="Genomic_DNA"/>
</dbReference>
<dbReference type="SUPFAM" id="SSF55811">
    <property type="entry name" value="Nudix"/>
    <property type="match status" value="1"/>
</dbReference>
<evidence type="ECO:0000313" key="3">
    <source>
        <dbReference type="Proteomes" id="UP000014500"/>
    </source>
</evidence>
<organism evidence="2 3">
    <name type="scientific">Strigamia maritima</name>
    <name type="common">European centipede</name>
    <name type="synonym">Geophilus maritimus</name>
    <dbReference type="NCBI Taxonomy" id="126957"/>
    <lineage>
        <taxon>Eukaryota</taxon>
        <taxon>Metazoa</taxon>
        <taxon>Ecdysozoa</taxon>
        <taxon>Arthropoda</taxon>
        <taxon>Myriapoda</taxon>
        <taxon>Chilopoda</taxon>
        <taxon>Pleurostigmophora</taxon>
        <taxon>Geophilomorpha</taxon>
        <taxon>Linotaeniidae</taxon>
        <taxon>Strigamia</taxon>
    </lineage>
</organism>
<reference evidence="2" key="2">
    <citation type="submission" date="2015-02" db="UniProtKB">
        <authorList>
            <consortium name="EnsemblMetazoa"/>
        </authorList>
    </citation>
    <scope>IDENTIFICATION</scope>
</reference>
<reference evidence="3" key="1">
    <citation type="submission" date="2011-05" db="EMBL/GenBank/DDBJ databases">
        <authorList>
            <person name="Richards S.R."/>
            <person name="Qu J."/>
            <person name="Jiang H."/>
            <person name="Jhangiani S.N."/>
            <person name="Agravi P."/>
            <person name="Goodspeed R."/>
            <person name="Gross S."/>
            <person name="Mandapat C."/>
            <person name="Jackson L."/>
            <person name="Mathew T."/>
            <person name="Pu L."/>
            <person name="Thornton R."/>
            <person name="Saada N."/>
            <person name="Wilczek-Boney K.B."/>
            <person name="Lee S."/>
            <person name="Kovar C."/>
            <person name="Wu Y."/>
            <person name="Scherer S.E."/>
            <person name="Worley K.C."/>
            <person name="Muzny D.M."/>
            <person name="Gibbs R."/>
        </authorList>
    </citation>
    <scope>NUCLEOTIDE SEQUENCE</scope>
    <source>
        <strain evidence="3">Brora</strain>
    </source>
</reference>
<feature type="domain" description="Nudix hydrolase" evidence="1">
    <location>
        <begin position="66"/>
        <end position="202"/>
    </location>
</feature>
<dbReference type="PANTHER" id="PTHR43736:SF1">
    <property type="entry name" value="DIHYDRONEOPTERIN TRIPHOSPHATE DIPHOSPHATASE"/>
    <property type="match status" value="1"/>
</dbReference>
<proteinExistence type="predicted"/>
<dbReference type="CDD" id="cd03674">
    <property type="entry name" value="NUDIX_Hydrolase"/>
    <property type="match status" value="1"/>
</dbReference>
<dbReference type="InterPro" id="IPR000086">
    <property type="entry name" value="NUDIX_hydrolase_dom"/>
</dbReference>
<dbReference type="Gene3D" id="3.90.79.10">
    <property type="entry name" value="Nucleoside Triphosphate Pyrophosphohydrolase"/>
    <property type="match status" value="1"/>
</dbReference>
<dbReference type="PROSITE" id="PS51462">
    <property type="entry name" value="NUDIX"/>
    <property type="match status" value="1"/>
</dbReference>
<accession>T1IML6</accession>
<name>T1IML6_STRMM</name>